<accession>A0A7Y9XZ49</accession>
<evidence type="ECO:0000313" key="1">
    <source>
        <dbReference type="EMBL" id="NYH95948.1"/>
    </source>
</evidence>
<protein>
    <submittedName>
        <fullName evidence="1">Uncharacterized protein</fullName>
    </submittedName>
</protein>
<keyword evidence="2" id="KW-1185">Reference proteome</keyword>
<proteinExistence type="predicted"/>
<gene>
    <name evidence="1" type="ORF">FHS75_002277</name>
</gene>
<organism evidence="1 2">
    <name type="scientific">Novosphingobium marinum</name>
    <dbReference type="NCBI Taxonomy" id="1514948"/>
    <lineage>
        <taxon>Bacteria</taxon>
        <taxon>Pseudomonadati</taxon>
        <taxon>Pseudomonadota</taxon>
        <taxon>Alphaproteobacteria</taxon>
        <taxon>Sphingomonadales</taxon>
        <taxon>Sphingomonadaceae</taxon>
        <taxon>Novosphingobium</taxon>
    </lineage>
</organism>
<name>A0A7Y9XZ49_9SPHN</name>
<reference evidence="1 2" key="1">
    <citation type="submission" date="2020-07" db="EMBL/GenBank/DDBJ databases">
        <title>Genomic Encyclopedia of Type Strains, Phase IV (KMG-IV): sequencing the most valuable type-strain genomes for metagenomic binning, comparative biology and taxonomic classification.</title>
        <authorList>
            <person name="Goeker M."/>
        </authorList>
    </citation>
    <scope>NUCLEOTIDE SEQUENCE [LARGE SCALE GENOMIC DNA]</scope>
    <source>
        <strain evidence="1 2">DSM 29043</strain>
    </source>
</reference>
<dbReference type="EMBL" id="JACBZF010000003">
    <property type="protein sequence ID" value="NYH95948.1"/>
    <property type="molecule type" value="Genomic_DNA"/>
</dbReference>
<dbReference type="Proteomes" id="UP000522081">
    <property type="component" value="Unassembled WGS sequence"/>
</dbReference>
<dbReference type="AlphaFoldDB" id="A0A7Y9XZ49"/>
<comment type="caution">
    <text evidence="1">The sequence shown here is derived from an EMBL/GenBank/DDBJ whole genome shotgun (WGS) entry which is preliminary data.</text>
</comment>
<sequence length="89" mass="10440">MRETIQAAGDNQIFLTCLRERNRQQRAVSEKVSSTYAPKIFAAMPESKKIGKARLEKALDRLFRIGKIERVKLWKGEDRKWIYGLRETD</sequence>
<dbReference type="RefSeq" id="WP_179407765.1">
    <property type="nucleotide sequence ID" value="NZ_BMGF01000003.1"/>
</dbReference>
<evidence type="ECO:0000313" key="2">
    <source>
        <dbReference type="Proteomes" id="UP000522081"/>
    </source>
</evidence>